<dbReference type="RefSeq" id="WP_039256330.1">
    <property type="nucleotide sequence ID" value="NZ_JENJ01000117.1"/>
</dbReference>
<dbReference type="AlphaFoldDB" id="A0A0A0HUF1"/>
<evidence type="ECO:0000313" key="3">
    <source>
        <dbReference type="Proteomes" id="UP000030012"/>
    </source>
</evidence>
<sequence length="72" mass="8863">MTEIKLFNELNEQVISWLIAEIFLTFIAIDCYICTFKNKIIETNIKECELIKEKYLEKYKEEHEKYKYRTCE</sequence>
<keyword evidence="1" id="KW-0472">Membrane</keyword>
<protein>
    <submittedName>
        <fullName evidence="2">Uncharacterized protein</fullName>
    </submittedName>
</protein>
<organism evidence="2 3">
    <name type="scientific">Clostridium novyi A str. 4552</name>
    <dbReference type="NCBI Taxonomy" id="1444289"/>
    <lineage>
        <taxon>Bacteria</taxon>
        <taxon>Bacillati</taxon>
        <taxon>Bacillota</taxon>
        <taxon>Clostridia</taxon>
        <taxon>Eubacteriales</taxon>
        <taxon>Clostridiaceae</taxon>
        <taxon>Clostridium</taxon>
    </lineage>
</organism>
<evidence type="ECO:0000256" key="1">
    <source>
        <dbReference type="SAM" id="Phobius"/>
    </source>
</evidence>
<accession>A0A0A0HUF1</accession>
<dbReference type="OrthoDB" id="10007928at2"/>
<proteinExistence type="predicted"/>
<keyword evidence="1" id="KW-1133">Transmembrane helix</keyword>
<name>A0A0A0HUF1_CLONO</name>
<feature type="transmembrane region" description="Helical" evidence="1">
    <location>
        <begin position="14"/>
        <end position="36"/>
    </location>
</feature>
<comment type="caution">
    <text evidence="2">The sequence shown here is derived from an EMBL/GenBank/DDBJ whole genome shotgun (WGS) entry which is preliminary data.</text>
</comment>
<keyword evidence="1" id="KW-0812">Transmembrane</keyword>
<dbReference type="Proteomes" id="UP000030012">
    <property type="component" value="Unassembled WGS sequence"/>
</dbReference>
<dbReference type="EMBL" id="JENJ01000117">
    <property type="protein sequence ID" value="KGM92794.1"/>
    <property type="molecule type" value="Genomic_DNA"/>
</dbReference>
<gene>
    <name evidence="2" type="ORF">Z968_12670</name>
</gene>
<reference evidence="2 3" key="1">
    <citation type="submission" date="2014-01" db="EMBL/GenBank/DDBJ databases">
        <title>Plasmidome dynamics in the species complex Clostridium novyi sensu lato converts strains of independent lineages into distinctly different pathogens.</title>
        <authorList>
            <person name="Skarin H."/>
            <person name="Segerman B."/>
        </authorList>
    </citation>
    <scope>NUCLEOTIDE SEQUENCE [LARGE SCALE GENOMIC DNA]</scope>
    <source>
        <strain evidence="2 3">4552</strain>
    </source>
</reference>
<evidence type="ECO:0000313" key="2">
    <source>
        <dbReference type="EMBL" id="KGM92794.1"/>
    </source>
</evidence>